<evidence type="ECO:0000313" key="2">
    <source>
        <dbReference type="EMBL" id="TNN74839.1"/>
    </source>
</evidence>
<comment type="caution">
    <text evidence="2">The sequence shown here is derived from an EMBL/GenBank/DDBJ whole genome shotgun (WGS) entry which is preliminary data.</text>
</comment>
<accession>A0A4Z2I9S4</accession>
<keyword evidence="3" id="KW-1185">Reference proteome</keyword>
<reference evidence="2 3" key="1">
    <citation type="submission" date="2019-03" db="EMBL/GenBank/DDBJ databases">
        <title>First draft genome of Liparis tanakae, snailfish: a comprehensive survey of snailfish specific genes.</title>
        <authorList>
            <person name="Kim W."/>
            <person name="Song I."/>
            <person name="Jeong J.-H."/>
            <person name="Kim D."/>
            <person name="Kim S."/>
            <person name="Ryu S."/>
            <person name="Song J.Y."/>
            <person name="Lee S.K."/>
        </authorList>
    </citation>
    <scope>NUCLEOTIDE SEQUENCE [LARGE SCALE GENOMIC DNA]</scope>
    <source>
        <tissue evidence="2">Muscle</tissue>
    </source>
</reference>
<organism evidence="2 3">
    <name type="scientific">Liparis tanakae</name>
    <name type="common">Tanaka's snailfish</name>
    <dbReference type="NCBI Taxonomy" id="230148"/>
    <lineage>
        <taxon>Eukaryota</taxon>
        <taxon>Metazoa</taxon>
        <taxon>Chordata</taxon>
        <taxon>Craniata</taxon>
        <taxon>Vertebrata</taxon>
        <taxon>Euteleostomi</taxon>
        <taxon>Actinopterygii</taxon>
        <taxon>Neopterygii</taxon>
        <taxon>Teleostei</taxon>
        <taxon>Neoteleostei</taxon>
        <taxon>Acanthomorphata</taxon>
        <taxon>Eupercaria</taxon>
        <taxon>Perciformes</taxon>
        <taxon>Cottioidei</taxon>
        <taxon>Cottales</taxon>
        <taxon>Liparidae</taxon>
        <taxon>Liparis</taxon>
    </lineage>
</organism>
<evidence type="ECO:0000313" key="3">
    <source>
        <dbReference type="Proteomes" id="UP000314294"/>
    </source>
</evidence>
<feature type="region of interest" description="Disordered" evidence="1">
    <location>
        <begin position="100"/>
        <end position="120"/>
    </location>
</feature>
<evidence type="ECO:0000256" key="1">
    <source>
        <dbReference type="SAM" id="MobiDB-lite"/>
    </source>
</evidence>
<gene>
    <name evidence="2" type="ORF">EYF80_014939</name>
</gene>
<dbReference type="AlphaFoldDB" id="A0A4Z2I9S4"/>
<sequence>MRPKLTKPLFIRAAAGWWRGHDPEGRKNRAALQLHAVTPNTCRCDCPANYKGRRGGAFSEGGVKPTRGETLITDTFNDRLPDCADCTARTAVNREHIGAEAARPAAPRHRQAGKSQGCWEGRAQVYRPPSSTRWIFRI</sequence>
<dbReference type="EMBL" id="SRLO01000110">
    <property type="protein sequence ID" value="TNN74839.1"/>
    <property type="molecule type" value="Genomic_DNA"/>
</dbReference>
<dbReference type="Proteomes" id="UP000314294">
    <property type="component" value="Unassembled WGS sequence"/>
</dbReference>
<proteinExistence type="predicted"/>
<name>A0A4Z2I9S4_9TELE</name>
<protein>
    <submittedName>
        <fullName evidence="2">Uncharacterized protein</fullName>
    </submittedName>
</protein>